<sequence length="92" mass="9899">MFFLSFLCASTLCDCCGWPPRTRLGASPLSLPQEPCREASSPDMTSVSKPLFPGALCRLESFVPFSAVLLGSASSSSSSDPRRFLPPKKIVE</sequence>
<evidence type="ECO:0000313" key="3">
    <source>
        <dbReference type="EMBL" id="GFS75785.1"/>
    </source>
</evidence>
<gene>
    <name evidence="3" type="ORF">NPIL_190441</name>
</gene>
<protein>
    <recommendedName>
        <fullName evidence="5">Secreted protein</fullName>
    </recommendedName>
</protein>
<name>A0A8X6MSM2_NEPPI</name>
<feature type="chain" id="PRO_5036497876" description="Secreted protein" evidence="2">
    <location>
        <begin position="18"/>
        <end position="92"/>
    </location>
</feature>
<dbReference type="EMBL" id="BMAW01001818">
    <property type="protein sequence ID" value="GFS75785.1"/>
    <property type="molecule type" value="Genomic_DNA"/>
</dbReference>
<proteinExistence type="predicted"/>
<evidence type="ECO:0008006" key="5">
    <source>
        <dbReference type="Google" id="ProtNLM"/>
    </source>
</evidence>
<dbReference type="Proteomes" id="UP000887013">
    <property type="component" value="Unassembled WGS sequence"/>
</dbReference>
<accession>A0A8X6MSM2</accession>
<keyword evidence="2" id="KW-0732">Signal</keyword>
<keyword evidence="4" id="KW-1185">Reference proteome</keyword>
<feature type="signal peptide" evidence="2">
    <location>
        <begin position="1"/>
        <end position="17"/>
    </location>
</feature>
<comment type="caution">
    <text evidence="3">The sequence shown here is derived from an EMBL/GenBank/DDBJ whole genome shotgun (WGS) entry which is preliminary data.</text>
</comment>
<reference evidence="3" key="1">
    <citation type="submission" date="2020-08" db="EMBL/GenBank/DDBJ databases">
        <title>Multicomponent nature underlies the extraordinary mechanical properties of spider dragline silk.</title>
        <authorList>
            <person name="Kono N."/>
            <person name="Nakamura H."/>
            <person name="Mori M."/>
            <person name="Yoshida Y."/>
            <person name="Ohtoshi R."/>
            <person name="Malay A.D."/>
            <person name="Moran D.A.P."/>
            <person name="Tomita M."/>
            <person name="Numata K."/>
            <person name="Arakawa K."/>
        </authorList>
    </citation>
    <scope>NUCLEOTIDE SEQUENCE</scope>
</reference>
<organism evidence="3 4">
    <name type="scientific">Nephila pilipes</name>
    <name type="common">Giant wood spider</name>
    <name type="synonym">Nephila maculata</name>
    <dbReference type="NCBI Taxonomy" id="299642"/>
    <lineage>
        <taxon>Eukaryota</taxon>
        <taxon>Metazoa</taxon>
        <taxon>Ecdysozoa</taxon>
        <taxon>Arthropoda</taxon>
        <taxon>Chelicerata</taxon>
        <taxon>Arachnida</taxon>
        <taxon>Araneae</taxon>
        <taxon>Araneomorphae</taxon>
        <taxon>Entelegynae</taxon>
        <taxon>Araneoidea</taxon>
        <taxon>Nephilidae</taxon>
        <taxon>Nephila</taxon>
    </lineage>
</organism>
<evidence type="ECO:0000313" key="4">
    <source>
        <dbReference type="Proteomes" id="UP000887013"/>
    </source>
</evidence>
<evidence type="ECO:0000256" key="1">
    <source>
        <dbReference type="SAM" id="MobiDB-lite"/>
    </source>
</evidence>
<dbReference type="AlphaFoldDB" id="A0A8X6MSM2"/>
<evidence type="ECO:0000256" key="2">
    <source>
        <dbReference type="SAM" id="SignalP"/>
    </source>
</evidence>
<feature type="region of interest" description="Disordered" evidence="1">
    <location>
        <begin position="72"/>
        <end position="92"/>
    </location>
</feature>